<evidence type="ECO:0000313" key="3">
    <source>
        <dbReference type="Proteomes" id="UP000324832"/>
    </source>
</evidence>
<name>A0A5E4Q6H0_9NEOP</name>
<feature type="region of interest" description="Disordered" evidence="1">
    <location>
        <begin position="68"/>
        <end position="89"/>
    </location>
</feature>
<gene>
    <name evidence="2" type="ORF">LSINAPIS_LOCUS5548</name>
</gene>
<protein>
    <submittedName>
        <fullName evidence="2">Uncharacterized protein</fullName>
    </submittedName>
</protein>
<sequence length="177" mass="20429">MYVPCFSTQDTESGLDYNDFSSAKSIKEELQRGAELSQQKSKTYKLMSNKQYELKLRSPGCSKKRSLLNGKSSHTAQYNNTTTNRKKKIRQKNTSMNELNMSTNLIELCCTASKFLNETRCKRKLPHAFTPKKDCPLRIAELAEPSKRHCLETWKNKGRTLPNFMEAIKTKYMQKKG</sequence>
<dbReference type="Proteomes" id="UP000324832">
    <property type="component" value="Unassembled WGS sequence"/>
</dbReference>
<evidence type="ECO:0000313" key="2">
    <source>
        <dbReference type="EMBL" id="VVC93330.1"/>
    </source>
</evidence>
<proteinExistence type="predicted"/>
<accession>A0A5E4Q6H0</accession>
<keyword evidence="3" id="KW-1185">Reference proteome</keyword>
<dbReference type="EMBL" id="FZQP02001593">
    <property type="protein sequence ID" value="VVC93330.1"/>
    <property type="molecule type" value="Genomic_DNA"/>
</dbReference>
<evidence type="ECO:0000256" key="1">
    <source>
        <dbReference type="SAM" id="MobiDB-lite"/>
    </source>
</evidence>
<organism evidence="2 3">
    <name type="scientific">Leptidea sinapis</name>
    <dbReference type="NCBI Taxonomy" id="189913"/>
    <lineage>
        <taxon>Eukaryota</taxon>
        <taxon>Metazoa</taxon>
        <taxon>Ecdysozoa</taxon>
        <taxon>Arthropoda</taxon>
        <taxon>Hexapoda</taxon>
        <taxon>Insecta</taxon>
        <taxon>Pterygota</taxon>
        <taxon>Neoptera</taxon>
        <taxon>Endopterygota</taxon>
        <taxon>Lepidoptera</taxon>
        <taxon>Glossata</taxon>
        <taxon>Ditrysia</taxon>
        <taxon>Papilionoidea</taxon>
        <taxon>Pieridae</taxon>
        <taxon>Dismorphiinae</taxon>
        <taxon>Leptidea</taxon>
    </lineage>
</organism>
<dbReference type="AlphaFoldDB" id="A0A5E4Q6H0"/>
<reference evidence="2 3" key="1">
    <citation type="submission" date="2017-07" db="EMBL/GenBank/DDBJ databases">
        <authorList>
            <person name="Talla V."/>
            <person name="Backstrom N."/>
        </authorList>
    </citation>
    <scope>NUCLEOTIDE SEQUENCE [LARGE SCALE GENOMIC DNA]</scope>
</reference>
<feature type="compositionally biased region" description="Polar residues" evidence="1">
    <location>
        <begin position="69"/>
        <end position="83"/>
    </location>
</feature>